<organism evidence="1 2">
    <name type="scientific">Streptomyces demainii</name>
    <dbReference type="NCBI Taxonomy" id="588122"/>
    <lineage>
        <taxon>Bacteria</taxon>
        <taxon>Bacillati</taxon>
        <taxon>Actinomycetota</taxon>
        <taxon>Actinomycetes</taxon>
        <taxon>Kitasatosporales</taxon>
        <taxon>Streptomycetaceae</taxon>
        <taxon>Streptomyces</taxon>
    </lineage>
</organism>
<gene>
    <name evidence="1" type="ORF">JOF35_008705</name>
</gene>
<proteinExistence type="predicted"/>
<evidence type="ECO:0000313" key="1">
    <source>
        <dbReference type="EMBL" id="MDP9616367.1"/>
    </source>
</evidence>
<sequence length="193" mass="20147">MDTDLGAAQHGAPDTCEDLLDRGARGDVGRVAAELLLGGRGKGSPVEFAVGAQRHLVQPHERRGHHVRREVGLELAAHIGDQVGRIGLVRRLGVEREIGDEPLFTGGGRVGDDDGVVDGRVGAQRRLDLAELDPEAPDLHLVVHPAEDLEGAVGAAAGEITGAVEPGARLTAQGIRHEALRRQTGPAVVAATQ</sequence>
<protein>
    <submittedName>
        <fullName evidence="1">Uncharacterized protein</fullName>
    </submittedName>
</protein>
<reference evidence="1 2" key="1">
    <citation type="submission" date="2023-07" db="EMBL/GenBank/DDBJ databases">
        <title>Sequencing the genomes of 1000 actinobacteria strains.</title>
        <authorList>
            <person name="Klenk H.-P."/>
        </authorList>
    </citation>
    <scope>NUCLEOTIDE SEQUENCE [LARGE SCALE GENOMIC DNA]</scope>
    <source>
        <strain evidence="1 2">DSM 41600</strain>
    </source>
</reference>
<accession>A0ABT9L6M4</accession>
<comment type="caution">
    <text evidence="1">The sequence shown here is derived from an EMBL/GenBank/DDBJ whole genome shotgun (WGS) entry which is preliminary data.</text>
</comment>
<name>A0ABT9L6M4_9ACTN</name>
<keyword evidence="2" id="KW-1185">Reference proteome</keyword>
<evidence type="ECO:0000313" key="2">
    <source>
        <dbReference type="Proteomes" id="UP001234880"/>
    </source>
</evidence>
<dbReference type="EMBL" id="JAURUE010000002">
    <property type="protein sequence ID" value="MDP9616367.1"/>
    <property type="molecule type" value="Genomic_DNA"/>
</dbReference>
<dbReference type="Proteomes" id="UP001234880">
    <property type="component" value="Unassembled WGS sequence"/>
</dbReference>